<dbReference type="Proteomes" id="UP000198775">
    <property type="component" value="Unassembled WGS sequence"/>
</dbReference>
<dbReference type="EMBL" id="FOCX01000027">
    <property type="protein sequence ID" value="SEP01466.1"/>
    <property type="molecule type" value="Genomic_DNA"/>
</dbReference>
<sequence length="184" mass="19033">MSPNTNRRRFMQLAGTGTALSIAGCNALQSDGTPTDGTPTDGTATEDGSDGQASGSATVTLQLQLGQEAQQQLQQQQIQIQSQVQSGDLSQSEAQQQLRSTQEELYGEGISSFQSEIQGDSTLTVEDSVESFGVLLVSGTPAALIDSLSMAAVGSLFAEATFEQARAQAQGQVSPGETTGTPAE</sequence>
<organism evidence="2 3">
    <name type="scientific">Halorientalis persicus</name>
    <dbReference type="NCBI Taxonomy" id="1367881"/>
    <lineage>
        <taxon>Archaea</taxon>
        <taxon>Methanobacteriati</taxon>
        <taxon>Methanobacteriota</taxon>
        <taxon>Stenosarchaea group</taxon>
        <taxon>Halobacteria</taxon>
        <taxon>Halobacteriales</taxon>
        <taxon>Haloarculaceae</taxon>
        <taxon>Halorientalis</taxon>
    </lineage>
</organism>
<evidence type="ECO:0000313" key="2">
    <source>
        <dbReference type="EMBL" id="SEP01466.1"/>
    </source>
</evidence>
<proteinExistence type="predicted"/>
<feature type="region of interest" description="Disordered" evidence="1">
    <location>
        <begin position="26"/>
        <end position="56"/>
    </location>
</feature>
<feature type="region of interest" description="Disordered" evidence="1">
    <location>
        <begin position="84"/>
        <end position="103"/>
    </location>
</feature>
<feature type="compositionally biased region" description="Low complexity" evidence="1">
    <location>
        <begin position="31"/>
        <end position="46"/>
    </location>
</feature>
<dbReference type="AlphaFoldDB" id="A0A1H8UEE5"/>
<dbReference type="OrthoDB" id="187751at2157"/>
<gene>
    <name evidence="2" type="ORF">SAMN05216388_102719</name>
</gene>
<evidence type="ECO:0000313" key="3">
    <source>
        <dbReference type="Proteomes" id="UP000198775"/>
    </source>
</evidence>
<protein>
    <recommendedName>
        <fullName evidence="4">Tat (Twin-arginine translocation) pathway signal sequence</fullName>
    </recommendedName>
</protein>
<feature type="compositionally biased region" description="Polar residues" evidence="1">
    <location>
        <begin position="86"/>
        <end position="100"/>
    </location>
</feature>
<evidence type="ECO:0000256" key="1">
    <source>
        <dbReference type="SAM" id="MobiDB-lite"/>
    </source>
</evidence>
<accession>A0A1H8UEE5</accession>
<name>A0A1H8UEE5_9EURY</name>
<dbReference type="RefSeq" id="WP_092663435.1">
    <property type="nucleotide sequence ID" value="NZ_FOCX01000027.1"/>
</dbReference>
<dbReference type="PROSITE" id="PS51257">
    <property type="entry name" value="PROKAR_LIPOPROTEIN"/>
    <property type="match status" value="1"/>
</dbReference>
<keyword evidence="3" id="KW-1185">Reference proteome</keyword>
<reference evidence="3" key="1">
    <citation type="submission" date="2016-10" db="EMBL/GenBank/DDBJ databases">
        <authorList>
            <person name="Varghese N."/>
            <person name="Submissions S."/>
        </authorList>
    </citation>
    <scope>NUCLEOTIDE SEQUENCE [LARGE SCALE GENOMIC DNA]</scope>
    <source>
        <strain evidence="3">IBRC-M 10043</strain>
    </source>
</reference>
<evidence type="ECO:0008006" key="4">
    <source>
        <dbReference type="Google" id="ProtNLM"/>
    </source>
</evidence>